<dbReference type="SUPFAM" id="SSF51735">
    <property type="entry name" value="NAD(P)-binding Rossmann-fold domains"/>
    <property type="match status" value="1"/>
</dbReference>
<evidence type="ECO:0000313" key="2">
    <source>
        <dbReference type="EMBL" id="SDM26963.1"/>
    </source>
</evidence>
<keyword evidence="3" id="KW-1185">Reference proteome</keyword>
<dbReference type="STRING" id="211114.SAMN04489726_0699"/>
<dbReference type="AlphaFoldDB" id="A0A1G9RUV3"/>
<evidence type="ECO:0000259" key="1">
    <source>
        <dbReference type="Pfam" id="PF13460"/>
    </source>
</evidence>
<proteinExistence type="predicted"/>
<name>A0A1G9RUV3_ALLAB</name>
<reference evidence="2 3" key="1">
    <citation type="submission" date="2016-10" db="EMBL/GenBank/DDBJ databases">
        <authorList>
            <person name="de Groot N.N."/>
        </authorList>
    </citation>
    <scope>NUCLEOTIDE SEQUENCE [LARGE SCALE GENOMIC DNA]</scope>
    <source>
        <strain evidence="2 3">DSM 44149</strain>
    </source>
</reference>
<dbReference type="InterPro" id="IPR016040">
    <property type="entry name" value="NAD(P)-bd_dom"/>
</dbReference>
<dbReference type="PANTHER" id="PTHR12126">
    <property type="entry name" value="NADH-UBIQUINONE OXIDOREDUCTASE 39 KDA SUBUNIT-RELATED"/>
    <property type="match status" value="1"/>
</dbReference>
<dbReference type="OrthoDB" id="9771302at2"/>
<dbReference type="eggNOG" id="COG0702">
    <property type="taxonomic scope" value="Bacteria"/>
</dbReference>
<dbReference type="EMBL" id="LT629701">
    <property type="protein sequence ID" value="SDM26963.1"/>
    <property type="molecule type" value="Genomic_DNA"/>
</dbReference>
<feature type="domain" description="NAD(P)-binding" evidence="1">
    <location>
        <begin position="9"/>
        <end position="133"/>
    </location>
</feature>
<accession>A0A1G9RUV3</accession>
<gene>
    <name evidence="2" type="ORF">SAMN04489726_0699</name>
</gene>
<dbReference type="GO" id="GO:0044877">
    <property type="term" value="F:protein-containing complex binding"/>
    <property type="evidence" value="ECO:0007669"/>
    <property type="project" value="TreeGrafter"/>
</dbReference>
<dbReference type="RefSeq" id="WP_030430291.1">
    <property type="nucleotide sequence ID" value="NZ_JOEF01000011.1"/>
</dbReference>
<dbReference type="Pfam" id="PF13460">
    <property type="entry name" value="NAD_binding_10"/>
    <property type="match status" value="1"/>
</dbReference>
<dbReference type="InterPro" id="IPR036291">
    <property type="entry name" value="NAD(P)-bd_dom_sf"/>
</dbReference>
<dbReference type="InterPro" id="IPR051207">
    <property type="entry name" value="ComplexI_NDUFA9_subunit"/>
</dbReference>
<dbReference type="Proteomes" id="UP000183376">
    <property type="component" value="Chromosome I"/>
</dbReference>
<organism evidence="2 3">
    <name type="scientific">Allokutzneria albata</name>
    <name type="common">Kibdelosporangium albatum</name>
    <dbReference type="NCBI Taxonomy" id="211114"/>
    <lineage>
        <taxon>Bacteria</taxon>
        <taxon>Bacillati</taxon>
        <taxon>Actinomycetota</taxon>
        <taxon>Actinomycetes</taxon>
        <taxon>Pseudonocardiales</taxon>
        <taxon>Pseudonocardiaceae</taxon>
        <taxon>Allokutzneria</taxon>
    </lineage>
</organism>
<protein>
    <submittedName>
        <fullName evidence="2">Uncharacterized conserved protein YbjT, contains NAD(P)-binding and DUF2867 domains</fullName>
    </submittedName>
</protein>
<dbReference type="PANTHER" id="PTHR12126:SF11">
    <property type="entry name" value="NADH DEHYDROGENASE [UBIQUINONE] 1 ALPHA SUBCOMPLEX SUBUNIT 9, MITOCHONDRIAL"/>
    <property type="match status" value="1"/>
</dbReference>
<dbReference type="Gene3D" id="3.40.50.720">
    <property type="entry name" value="NAD(P)-binding Rossmann-like Domain"/>
    <property type="match status" value="1"/>
</dbReference>
<sequence length="239" mass="25915">MSTSILVTGGTGTLGRAVVARLREAGHDPRVMSRRPGPGHVVADLVTGDGVDAALDGVDIVINCATTLRGERDVVATRTLVEAFRRAGCRHLVHVSIVGVDRIHFGYYNGKLASEEVVRAVPHTILRATQFHDLLRTIFAVLAKLPVMFVPRLRFQPVDVRDVAARLVELALGDPIGRAPDFGGPEVRDAVDLARSHLAGRRRLIVPFSLPGKAFRAYRAGGNLTPEHADGKITFEEDR</sequence>
<evidence type="ECO:0000313" key="3">
    <source>
        <dbReference type="Proteomes" id="UP000183376"/>
    </source>
</evidence>